<evidence type="ECO:0000313" key="9">
    <source>
        <dbReference type="EMBL" id="QHT65627.1"/>
    </source>
</evidence>
<dbReference type="InterPro" id="IPR050256">
    <property type="entry name" value="Glycosyltransferase_2"/>
</dbReference>
<evidence type="ECO:0000256" key="6">
    <source>
        <dbReference type="ARBA" id="ARBA00023136"/>
    </source>
</evidence>
<name>A0A6C0GCK2_9BACT</name>
<protein>
    <submittedName>
        <fullName evidence="9">Glycosyltransferase family 2 protein</fullName>
    </submittedName>
</protein>
<dbReference type="InterPro" id="IPR001173">
    <property type="entry name" value="Glyco_trans_2-like"/>
</dbReference>
<dbReference type="PANTHER" id="PTHR48090:SF1">
    <property type="entry name" value="PROPHAGE BACTOPRENOL GLUCOSYL TRANSFERASE HOMOLOG"/>
    <property type="match status" value="1"/>
</dbReference>
<dbReference type="RefSeq" id="WP_162441709.1">
    <property type="nucleotide sequence ID" value="NZ_CP048222.1"/>
</dbReference>
<evidence type="ECO:0000259" key="8">
    <source>
        <dbReference type="Pfam" id="PF00535"/>
    </source>
</evidence>
<dbReference type="AlphaFoldDB" id="A0A6C0GCK2"/>
<dbReference type="GO" id="GO:0005886">
    <property type="term" value="C:plasma membrane"/>
    <property type="evidence" value="ECO:0007669"/>
    <property type="project" value="TreeGrafter"/>
</dbReference>
<feature type="transmembrane region" description="Helical" evidence="7">
    <location>
        <begin position="260"/>
        <end position="285"/>
    </location>
</feature>
<dbReference type="Pfam" id="PF00535">
    <property type="entry name" value="Glycos_transf_2"/>
    <property type="match status" value="1"/>
</dbReference>
<keyword evidence="10" id="KW-1185">Reference proteome</keyword>
<dbReference type="Gene3D" id="3.90.550.10">
    <property type="entry name" value="Spore Coat Polysaccharide Biosynthesis Protein SpsA, Chain A"/>
    <property type="match status" value="1"/>
</dbReference>
<dbReference type="Proteomes" id="UP000480178">
    <property type="component" value="Chromosome"/>
</dbReference>
<evidence type="ECO:0000256" key="7">
    <source>
        <dbReference type="SAM" id="Phobius"/>
    </source>
</evidence>
<dbReference type="SUPFAM" id="SSF53448">
    <property type="entry name" value="Nucleotide-diphospho-sugar transferases"/>
    <property type="match status" value="1"/>
</dbReference>
<evidence type="ECO:0000256" key="1">
    <source>
        <dbReference type="ARBA" id="ARBA00004141"/>
    </source>
</evidence>
<keyword evidence="3 9" id="KW-0808">Transferase</keyword>
<accession>A0A6C0GCK2</accession>
<sequence>MKISVVTTLYYSQSFIDEFYARILKSVLAITADYEIVFVNDGSPDDSLRKVLALQSQDPYITIVDLSRNFGHHKAMMAGLHYAEGDYIFLIDSDLEEAPELLNVFCKELISSSDIDVVFGIQEKRKGGFFERMSGRVFYYIFSILASIEYQQNSLTARLMTKRYVENIKKFNEKELDIWGVFVLTGFNQRGIHVTKGSKGSSTYTLRKKIKHAVDSITSLSSRPLYLIFVFGFFIICLSFLEVAYIVYRKLHLEIDIEGWASIIASIWLVGGIIIFILGVIGIYLSKIFSEIKNRPLTVIKEIYKKQQ</sequence>
<evidence type="ECO:0000256" key="3">
    <source>
        <dbReference type="ARBA" id="ARBA00022679"/>
    </source>
</evidence>
<evidence type="ECO:0000313" key="10">
    <source>
        <dbReference type="Proteomes" id="UP000480178"/>
    </source>
</evidence>
<proteinExistence type="predicted"/>
<dbReference type="EMBL" id="CP048222">
    <property type="protein sequence ID" value="QHT65627.1"/>
    <property type="molecule type" value="Genomic_DNA"/>
</dbReference>
<feature type="domain" description="Glycosyltransferase 2-like" evidence="8">
    <location>
        <begin position="4"/>
        <end position="141"/>
    </location>
</feature>
<evidence type="ECO:0000256" key="4">
    <source>
        <dbReference type="ARBA" id="ARBA00022692"/>
    </source>
</evidence>
<reference evidence="9 10" key="1">
    <citation type="submission" date="2020-01" db="EMBL/GenBank/DDBJ databases">
        <authorList>
            <person name="Kim M.K."/>
        </authorList>
    </citation>
    <scope>NUCLEOTIDE SEQUENCE [LARGE SCALE GENOMIC DNA]</scope>
    <source>
        <strain evidence="9 10">172606-1</strain>
    </source>
</reference>
<dbReference type="InterPro" id="IPR029044">
    <property type="entry name" value="Nucleotide-diphossugar_trans"/>
</dbReference>
<organism evidence="9 10">
    <name type="scientific">Rhodocytophaga rosea</name>
    <dbReference type="NCBI Taxonomy" id="2704465"/>
    <lineage>
        <taxon>Bacteria</taxon>
        <taxon>Pseudomonadati</taxon>
        <taxon>Bacteroidota</taxon>
        <taxon>Cytophagia</taxon>
        <taxon>Cytophagales</taxon>
        <taxon>Rhodocytophagaceae</taxon>
        <taxon>Rhodocytophaga</taxon>
    </lineage>
</organism>
<comment type="subcellular location">
    <subcellularLocation>
        <location evidence="1">Membrane</location>
        <topology evidence="1">Multi-pass membrane protein</topology>
    </subcellularLocation>
</comment>
<keyword evidence="4 7" id="KW-0812">Transmembrane</keyword>
<evidence type="ECO:0000256" key="2">
    <source>
        <dbReference type="ARBA" id="ARBA00022676"/>
    </source>
</evidence>
<gene>
    <name evidence="9" type="ORF">GXP67_02575</name>
</gene>
<feature type="transmembrane region" description="Helical" evidence="7">
    <location>
        <begin position="225"/>
        <end position="248"/>
    </location>
</feature>
<dbReference type="PANTHER" id="PTHR48090">
    <property type="entry name" value="UNDECAPRENYL-PHOSPHATE 4-DEOXY-4-FORMAMIDO-L-ARABINOSE TRANSFERASE-RELATED"/>
    <property type="match status" value="1"/>
</dbReference>
<keyword evidence="5 7" id="KW-1133">Transmembrane helix</keyword>
<evidence type="ECO:0000256" key="5">
    <source>
        <dbReference type="ARBA" id="ARBA00022989"/>
    </source>
</evidence>
<dbReference type="KEGG" id="rhoz:GXP67_02575"/>
<dbReference type="CDD" id="cd04187">
    <property type="entry name" value="DPM1_like_bac"/>
    <property type="match status" value="1"/>
</dbReference>
<dbReference type="GO" id="GO:0016757">
    <property type="term" value="F:glycosyltransferase activity"/>
    <property type="evidence" value="ECO:0007669"/>
    <property type="project" value="UniProtKB-KW"/>
</dbReference>
<keyword evidence="2" id="KW-0328">Glycosyltransferase</keyword>
<keyword evidence="6 7" id="KW-0472">Membrane</keyword>